<feature type="domain" description="Ketosynthase family 3 (KS3)" evidence="9">
    <location>
        <begin position="33"/>
        <end position="462"/>
    </location>
</feature>
<dbReference type="RefSeq" id="WP_133849173.1">
    <property type="nucleotide sequence ID" value="NZ_SNXZ01000002.1"/>
</dbReference>
<dbReference type="Gene3D" id="3.40.50.720">
    <property type="entry name" value="NAD(P)-binding Rossmann-like Domain"/>
    <property type="match status" value="1"/>
</dbReference>
<dbReference type="Proteomes" id="UP000295444">
    <property type="component" value="Unassembled WGS sequence"/>
</dbReference>
<keyword evidence="5" id="KW-0045">Antibiotic biosynthesis</keyword>
<dbReference type="Pfam" id="PF08990">
    <property type="entry name" value="Docking"/>
    <property type="match status" value="1"/>
</dbReference>
<dbReference type="InterPro" id="IPR014030">
    <property type="entry name" value="Ketoacyl_synth_N"/>
</dbReference>
<dbReference type="Pfam" id="PF21394">
    <property type="entry name" value="Beta-ketacyl_N"/>
    <property type="match status" value="1"/>
</dbReference>
<dbReference type="InterPro" id="IPR016035">
    <property type="entry name" value="Acyl_Trfase/lysoPLipase"/>
</dbReference>
<accession>A0A4R6SHN8</accession>
<dbReference type="FunFam" id="3.40.47.10:FF:000019">
    <property type="entry name" value="Polyketide synthase type I"/>
    <property type="match status" value="1"/>
</dbReference>
<dbReference type="InterPro" id="IPR014043">
    <property type="entry name" value="Acyl_transferase_dom"/>
</dbReference>
<keyword evidence="7" id="KW-0012">Acyltransferase</keyword>
<evidence type="ECO:0000256" key="7">
    <source>
        <dbReference type="ARBA" id="ARBA00023315"/>
    </source>
</evidence>
<dbReference type="PANTHER" id="PTHR43775">
    <property type="entry name" value="FATTY ACID SYNTHASE"/>
    <property type="match status" value="1"/>
</dbReference>
<comment type="caution">
    <text evidence="10">The sequence shown here is derived from an EMBL/GenBank/DDBJ whole genome shotgun (WGS) entry which is preliminary data.</text>
</comment>
<dbReference type="OrthoDB" id="3653264at2"/>
<keyword evidence="3" id="KW-0597">Phosphoprotein</keyword>
<keyword evidence="4 10" id="KW-0808">Transferase</keyword>
<dbReference type="InterPro" id="IPR013968">
    <property type="entry name" value="PKS_KR"/>
</dbReference>
<evidence type="ECO:0000256" key="5">
    <source>
        <dbReference type="ARBA" id="ARBA00023194"/>
    </source>
</evidence>
<evidence type="ECO:0000313" key="11">
    <source>
        <dbReference type="Proteomes" id="UP000295444"/>
    </source>
</evidence>
<dbReference type="InterPro" id="IPR050091">
    <property type="entry name" value="PKS_NRPS_Biosynth_Enz"/>
</dbReference>
<dbReference type="SMART" id="SM00825">
    <property type="entry name" value="PKS_KS"/>
    <property type="match status" value="1"/>
</dbReference>
<keyword evidence="11" id="KW-1185">Reference proteome</keyword>
<dbReference type="SUPFAM" id="SSF47336">
    <property type="entry name" value="ACP-like"/>
    <property type="match status" value="1"/>
</dbReference>
<dbReference type="SMART" id="SM01294">
    <property type="entry name" value="PKS_PP_betabranch"/>
    <property type="match status" value="1"/>
</dbReference>
<dbReference type="PROSITE" id="PS00606">
    <property type="entry name" value="KS3_1"/>
    <property type="match status" value="1"/>
</dbReference>
<dbReference type="CDD" id="cd00833">
    <property type="entry name" value="PKS"/>
    <property type="match status" value="1"/>
</dbReference>
<dbReference type="SUPFAM" id="SSF53901">
    <property type="entry name" value="Thiolase-like"/>
    <property type="match status" value="1"/>
</dbReference>
<keyword evidence="2" id="KW-0596">Phosphopantetheine</keyword>
<dbReference type="InterPro" id="IPR020806">
    <property type="entry name" value="PKS_PP-bd"/>
</dbReference>
<dbReference type="PROSITE" id="PS50075">
    <property type="entry name" value="CARRIER"/>
    <property type="match status" value="1"/>
</dbReference>
<evidence type="ECO:0000256" key="1">
    <source>
        <dbReference type="ARBA" id="ARBA00001957"/>
    </source>
</evidence>
<dbReference type="InterPro" id="IPR018201">
    <property type="entry name" value="Ketoacyl_synth_AS"/>
</dbReference>
<dbReference type="GO" id="GO:0033068">
    <property type="term" value="P:macrolide biosynthetic process"/>
    <property type="evidence" value="ECO:0007669"/>
    <property type="project" value="UniProtKB-ARBA"/>
</dbReference>
<evidence type="ECO:0000256" key="6">
    <source>
        <dbReference type="ARBA" id="ARBA00023268"/>
    </source>
</evidence>
<dbReference type="Pfam" id="PF00698">
    <property type="entry name" value="Acyl_transf_1"/>
    <property type="match status" value="1"/>
</dbReference>
<dbReference type="GO" id="GO:0006633">
    <property type="term" value="P:fatty acid biosynthetic process"/>
    <property type="evidence" value="ECO:0007669"/>
    <property type="project" value="InterPro"/>
</dbReference>
<dbReference type="InterPro" id="IPR020841">
    <property type="entry name" value="PKS_Beta-ketoAc_synthase_dom"/>
</dbReference>
<dbReference type="InterPro" id="IPR001227">
    <property type="entry name" value="Ac_transferase_dom_sf"/>
</dbReference>
<protein>
    <submittedName>
        <fullName evidence="10">Acyl transferase domain-containing protein</fullName>
    </submittedName>
</protein>
<dbReference type="InterPro" id="IPR016039">
    <property type="entry name" value="Thiolase-like"/>
</dbReference>
<dbReference type="InterPro" id="IPR036736">
    <property type="entry name" value="ACP-like_sf"/>
</dbReference>
<evidence type="ECO:0000256" key="4">
    <source>
        <dbReference type="ARBA" id="ARBA00022679"/>
    </source>
</evidence>
<dbReference type="SMART" id="SM00827">
    <property type="entry name" value="PKS_AT"/>
    <property type="match status" value="1"/>
</dbReference>
<evidence type="ECO:0000313" key="10">
    <source>
        <dbReference type="EMBL" id="TDQ00458.1"/>
    </source>
</evidence>
<organism evidence="10 11">
    <name type="scientific">Labedaea rhizosphaerae</name>
    <dbReference type="NCBI Taxonomy" id="598644"/>
    <lineage>
        <taxon>Bacteria</taxon>
        <taxon>Bacillati</taxon>
        <taxon>Actinomycetota</taxon>
        <taxon>Actinomycetes</taxon>
        <taxon>Pseudonocardiales</taxon>
        <taxon>Pseudonocardiaceae</taxon>
        <taxon>Labedaea</taxon>
    </lineage>
</organism>
<evidence type="ECO:0000259" key="9">
    <source>
        <dbReference type="PROSITE" id="PS52004"/>
    </source>
</evidence>
<keyword evidence="6" id="KW-0511">Multifunctional enzyme</keyword>
<dbReference type="InterPro" id="IPR049490">
    <property type="entry name" value="C883_1060-like_KR_N"/>
</dbReference>
<dbReference type="GO" id="GO:0004312">
    <property type="term" value="F:fatty acid synthase activity"/>
    <property type="evidence" value="ECO:0007669"/>
    <property type="project" value="TreeGrafter"/>
</dbReference>
<reference evidence="10 11" key="1">
    <citation type="submission" date="2019-03" db="EMBL/GenBank/DDBJ databases">
        <title>Genomic Encyclopedia of Type Strains, Phase IV (KMG-IV): sequencing the most valuable type-strain genomes for metagenomic binning, comparative biology and taxonomic classification.</title>
        <authorList>
            <person name="Goeker M."/>
        </authorList>
    </citation>
    <scope>NUCLEOTIDE SEQUENCE [LARGE SCALE GENOMIC DNA]</scope>
    <source>
        <strain evidence="10 11">DSM 45361</strain>
    </source>
</reference>
<dbReference type="InterPro" id="IPR009081">
    <property type="entry name" value="PP-bd_ACP"/>
</dbReference>
<dbReference type="Gene3D" id="3.40.47.10">
    <property type="match status" value="1"/>
</dbReference>
<dbReference type="Gene3D" id="1.10.1200.10">
    <property type="entry name" value="ACP-like"/>
    <property type="match status" value="1"/>
</dbReference>
<comment type="cofactor">
    <cofactor evidence="1">
        <name>pantetheine 4'-phosphate</name>
        <dbReference type="ChEBI" id="CHEBI:47942"/>
    </cofactor>
</comment>
<dbReference type="Gene3D" id="3.30.70.3290">
    <property type="match status" value="1"/>
</dbReference>
<dbReference type="Pfam" id="PF00109">
    <property type="entry name" value="ketoacyl-synt"/>
    <property type="match status" value="1"/>
</dbReference>
<evidence type="ECO:0000256" key="3">
    <source>
        <dbReference type="ARBA" id="ARBA00022553"/>
    </source>
</evidence>
<dbReference type="EMBL" id="SNXZ01000002">
    <property type="protein sequence ID" value="TDQ00458.1"/>
    <property type="molecule type" value="Genomic_DNA"/>
</dbReference>
<dbReference type="SUPFAM" id="SSF52151">
    <property type="entry name" value="FabD/lysophospholipase-like"/>
    <property type="match status" value="1"/>
</dbReference>
<proteinExistence type="predicted"/>
<evidence type="ECO:0000259" key="8">
    <source>
        <dbReference type="PROSITE" id="PS50075"/>
    </source>
</evidence>
<dbReference type="SMART" id="SM00822">
    <property type="entry name" value="PKS_KR"/>
    <property type="match status" value="1"/>
</dbReference>
<dbReference type="GO" id="GO:0031177">
    <property type="term" value="F:phosphopantetheine binding"/>
    <property type="evidence" value="ECO:0007669"/>
    <property type="project" value="InterPro"/>
</dbReference>
<dbReference type="SUPFAM" id="SSF55048">
    <property type="entry name" value="Probable ACP-binding domain of malonyl-CoA ACP transacylase"/>
    <property type="match status" value="1"/>
</dbReference>
<dbReference type="Pfam" id="PF08659">
    <property type="entry name" value="KR"/>
    <property type="match status" value="1"/>
</dbReference>
<gene>
    <name evidence="10" type="ORF">EV186_102319</name>
</gene>
<dbReference type="GO" id="GO:0004315">
    <property type="term" value="F:3-oxoacyl-[acyl-carrier-protein] synthase activity"/>
    <property type="evidence" value="ECO:0007669"/>
    <property type="project" value="InterPro"/>
</dbReference>
<evidence type="ECO:0000256" key="2">
    <source>
        <dbReference type="ARBA" id="ARBA00022450"/>
    </source>
</evidence>
<feature type="domain" description="Carrier" evidence="8">
    <location>
        <begin position="1486"/>
        <end position="1561"/>
    </location>
</feature>
<dbReference type="SMART" id="SM00823">
    <property type="entry name" value="PKS_PP"/>
    <property type="match status" value="1"/>
</dbReference>
<name>A0A4R6SHN8_LABRH</name>
<dbReference type="Pfam" id="PF02801">
    <property type="entry name" value="Ketoacyl-synt_C"/>
    <property type="match status" value="1"/>
</dbReference>
<dbReference type="InterPro" id="IPR015083">
    <property type="entry name" value="NorB/c/GfsB-D-like_docking"/>
</dbReference>
<dbReference type="Pfam" id="PF00550">
    <property type="entry name" value="PP-binding"/>
    <property type="match status" value="1"/>
</dbReference>
<sequence>MANEDQLRDYLKRATVDLAETRQRLAEVTAARHEPIAVVGMSTRYPGGADTTDAFWDLLVTGRDPVAEVPPERWNAEDYYNPDRRSVGTTYTKQGAFLTGDIAGWDAELFGLSPLEALRTDPQQRLLMELVWEAFEDAGTPPSRLAGSRTGVMVGLMDSGQYGRLEIERMGNGVFADPYFGQGVATNVAAGRLAYHFDLRGPAMTVDTACSSSLVGVHLAVESLRSGGCDLAVAAGVYLIIQPDTFVQTCATSMLAPDNRCKTFDQSADGYVLGEGGGVVVLERLSSALRNRRRIHAVLRGSAVNQDGRSNGLTAPNRSAQVDVITSALADAGVRPEDVAYVEAHGSGTRLGDAIELAALHDVFGRRPADRPVHIGAIKSAIGHTQSAAGMAGLVKTIMVLQHGEVPANRNYAEPADAIPGDGTVRPVTDPVRLSTEDDQPVVAGVSSFGWSGTNAHVVLETAPRPQPAAGHEGPYVLGVSAASAPALKARVTALTEWLEAHPEADLADVEHTLLTGRPDMAVRHAVTCTDRADALAQLAASAEHVTPVTAKRRPRVAFLLPGTGDQYRGLGRELYRSEPVYAAAIDECVALAEQSCGVDLRPLLFPAPDDADRPADDLATLLGRGDGTGKANPDELDDAVLAHPFLFTVEYALAKLFAHWGVRPDLLVGYSLGEYVAACVAGVFSLADALYVIGERARLIAAAPAGQMLAAAADATRVRAALSDVDGVEVAALNGPAMTVLSGAAEPVAAAAARLTADGIANRPLRSAHAFHSSLLAPARDELTAVLDKVDKHAPTTTIVSNSTGTTLTADEATSSAYWAEHLVRPVRFADGVRHCVEQGVDVFVELGAGQTLGGLVRQNLDAAAAVGVFGTLPSAWTGMRGASDADVPTALAAVRARLWERGVAVDWTAGRDGAQLLSLPTYPFQRTRFWPDATQQTPLVIPGSLAAQQLGQPQDRYYVPSWRRDTVRPGGAEPFTGPLVVFADQDGIGTALADLAEASGIPVLEVVPGTELRRDGRRVVIDPAVPAHYQEVFAGLTADDEAPVHVAYLWGLRAAQETPVYATDAELTSAIEHGYDHLLHTVQALGERLTRKPVRLLTVSRSAVEVLGGDALAPQQSVVHGLGRTVRREYAAVDWRGADIDEQQPAALAEALRYELQRPEQDGLAAWRRGRRWSQEWVEPEPSTTDEQSPWRTDGVYLITGGTRGLGMTLAKHLARAGVRKLALVGRSPILRDRVPEPDSPAAHTLTDVAELEAAGVEVLLLAADAGKPDQLRAALHDCRAHFGALHGIVHAAGLPSSGMVQRQTAAGTRAVLAPKIAAMGPLAELFGPDTPAEQRPELLVLYSSAVTAFGGIGEGDYCAANTVLDSYGAALAAAGTSTVVTVAWGPWLHDAWQSALSGSASELAERAGAYRRKYGFTDNGGCALLDRAVRRGDGNVLALRQSIADSLREWSALGDLDSLVEASVVAPAGERFPRPRLRTEFVAPRNDTERAIAEVWQAYLGIEQVGVNDPFFDLGGNSLVGMAMVLAVEKQLDTTIAPAVLFEHPTVAQFAAAVRPAAGTGASTPQDVVAISSARGQRRRRARANRGNEG</sequence>
<dbReference type="InterPro" id="IPR014031">
    <property type="entry name" value="Ketoacyl_synth_C"/>
</dbReference>
<dbReference type="InterPro" id="IPR036291">
    <property type="entry name" value="NAD(P)-bd_dom_sf"/>
</dbReference>
<dbReference type="Pfam" id="PF22621">
    <property type="entry name" value="CurL-like_PKS_C"/>
    <property type="match status" value="1"/>
</dbReference>
<dbReference type="Gene3D" id="3.40.366.10">
    <property type="entry name" value="Malonyl-Coenzyme A Acyl Carrier Protein, domain 2"/>
    <property type="match status" value="1"/>
</dbReference>
<dbReference type="PANTHER" id="PTHR43775:SF51">
    <property type="entry name" value="INACTIVE PHENOLPHTHIOCEROL SYNTHESIS POLYKETIDE SYNTHASE TYPE I PKS1-RELATED"/>
    <property type="match status" value="1"/>
</dbReference>
<dbReference type="CDD" id="cd08953">
    <property type="entry name" value="KR_2_SDR_x"/>
    <property type="match status" value="1"/>
</dbReference>
<dbReference type="InterPro" id="IPR057326">
    <property type="entry name" value="KR_dom"/>
</dbReference>
<dbReference type="InterPro" id="IPR016036">
    <property type="entry name" value="Malonyl_transacylase_ACP-bd"/>
</dbReference>
<dbReference type="PROSITE" id="PS52004">
    <property type="entry name" value="KS3_2"/>
    <property type="match status" value="1"/>
</dbReference>
<dbReference type="SUPFAM" id="SSF51735">
    <property type="entry name" value="NAD(P)-binding Rossmann-fold domains"/>
    <property type="match status" value="2"/>
</dbReference>